<dbReference type="GO" id="GO:0008270">
    <property type="term" value="F:zinc ion binding"/>
    <property type="evidence" value="ECO:0007669"/>
    <property type="project" value="InterPro"/>
</dbReference>
<feature type="region of interest" description="Disordered" evidence="6">
    <location>
        <begin position="763"/>
        <end position="785"/>
    </location>
</feature>
<evidence type="ECO:0000256" key="1">
    <source>
        <dbReference type="ARBA" id="ARBA00004123"/>
    </source>
</evidence>
<dbReference type="GO" id="GO:0006351">
    <property type="term" value="P:DNA-templated transcription"/>
    <property type="evidence" value="ECO:0007669"/>
    <property type="project" value="InterPro"/>
</dbReference>
<dbReference type="PANTHER" id="PTHR47338:SF28">
    <property type="entry name" value="C6 TRANSCRIPTION FACTOR"/>
    <property type="match status" value="1"/>
</dbReference>
<organism evidence="8 9">
    <name type="scientific">Komagataella pastoris</name>
    <name type="common">Yeast</name>
    <name type="synonym">Pichia pastoris</name>
    <dbReference type="NCBI Taxonomy" id="4922"/>
    <lineage>
        <taxon>Eukaryota</taxon>
        <taxon>Fungi</taxon>
        <taxon>Dikarya</taxon>
        <taxon>Ascomycota</taxon>
        <taxon>Saccharomycotina</taxon>
        <taxon>Pichiomycetes</taxon>
        <taxon>Pichiales</taxon>
        <taxon>Pichiaceae</taxon>
        <taxon>Komagataella</taxon>
    </lineage>
</organism>
<dbReference type="PROSITE" id="PS00463">
    <property type="entry name" value="ZN2_CY6_FUNGAL_1"/>
    <property type="match status" value="1"/>
</dbReference>
<feature type="domain" description="Zn(2)-C6 fungal-type" evidence="7">
    <location>
        <begin position="39"/>
        <end position="69"/>
    </location>
</feature>
<dbReference type="AlphaFoldDB" id="A0A1B2JA42"/>
<dbReference type="InterPro" id="IPR050815">
    <property type="entry name" value="TF_fung"/>
</dbReference>
<keyword evidence="4" id="KW-0804">Transcription</keyword>
<keyword evidence="2" id="KW-0479">Metal-binding</keyword>
<dbReference type="GO" id="GO:0000981">
    <property type="term" value="F:DNA-binding transcription factor activity, RNA polymerase II-specific"/>
    <property type="evidence" value="ECO:0007669"/>
    <property type="project" value="InterPro"/>
</dbReference>
<dbReference type="SUPFAM" id="SSF57701">
    <property type="entry name" value="Zn2/Cys6 DNA-binding domain"/>
    <property type="match status" value="1"/>
</dbReference>
<feature type="compositionally biased region" description="Polar residues" evidence="6">
    <location>
        <begin position="373"/>
        <end position="384"/>
    </location>
</feature>
<dbReference type="CDD" id="cd00067">
    <property type="entry name" value="GAL4"/>
    <property type="match status" value="1"/>
</dbReference>
<dbReference type="CDD" id="cd12148">
    <property type="entry name" value="fungal_TF_MHR"/>
    <property type="match status" value="1"/>
</dbReference>
<sequence>MDSSSNVVKRRRSSTDEEGKMVESGDPNESSNHSRLSKSCNGCRARKVRCNGEKPSCSYCLKTGITCVFSPLRKPGLKRGYGKQFDQRLDSVEEQLKTFGDEIKMIKFHLGEAHSSNGELLLIKDKVSILESMTNSLNQQMNTQLKQQQLRSKPEQHNEYYHVRQQLHIPQKHRQQNSPAPDFYHPQKTIDQSYNSTPHSRVSDSPNVVLNNYDPLMPNVPPVKIVLDLYFKKIHPSFPVLHEESITTIVLNKNKTIPQIYYAIVLLCLRFMNITKKEEASYNTYCKEKVIMSSLSVSTIPQLQAMLLLAYSSFGTLNNPETWSYISVISAGAVHLNLLKEIPNSQQLQFFESKVRRRSTTSSDLREEGPRSVGSNSNYGQPTPSDHGGVRKPLKPKSISTKSAKLLRRPDNWLEEESRRRLFWGIYMLDIFSAVSNSFPLKVPSNEITVMLPVKAELWNWNPISSQHSSPSGIYLDKRSPQSAEPAHDLLNDELYDSFGYYIELLHLLGEIHTFLRIPVDIYVASEVLKFQNKFLLLYNKLMKWKSSIPERIQNLLNNSKPWNDMTPMDFNLAALYITTSVRLNSAVGYPHAESDFLSSSKIAKERCINHVNEFLSLTALVEGSSLFQDKATGSCEDAYRVLGPCYTFTCWVCSRVLMVNCIYNQTPFPKELDLLVEKLLRFGKYWHYATKYGVIIKFLMGDQVNLQKDRMENANVLKTEGNDDSDSEDLSNNYKIFSDMRYNAYILDSIFSKKIDSLRNPAGMGETTASAEETAGNTDNQQHPSLFANTSNNNNNNNHNNEEATEFNNLSGAGKLGVNDKVESLDNIFQWFKFPVGVSEATSNVTRPQYSVMPQQVNPQHELLHGEHKSAANTPKDGSNRASPAFITSNGDTLLFRNLNMLDQVPETEFNSVLETNDPSQDWLHNALNFSYRNN</sequence>
<comment type="subcellular location">
    <subcellularLocation>
        <location evidence="1">Nucleus</location>
    </subcellularLocation>
</comment>
<dbReference type="GO" id="GO:0005634">
    <property type="term" value="C:nucleus"/>
    <property type="evidence" value="ECO:0007669"/>
    <property type="project" value="UniProtKB-SubCell"/>
</dbReference>
<dbReference type="Proteomes" id="UP000094565">
    <property type="component" value="Chromosome 2"/>
</dbReference>
<dbReference type="InterPro" id="IPR001138">
    <property type="entry name" value="Zn2Cys6_DnaBD"/>
</dbReference>
<dbReference type="InterPro" id="IPR007219">
    <property type="entry name" value="XnlR_reg_dom"/>
</dbReference>
<accession>A0A1B2JA42</accession>
<dbReference type="SMART" id="SM00066">
    <property type="entry name" value="GAL4"/>
    <property type="match status" value="1"/>
</dbReference>
<dbReference type="PANTHER" id="PTHR47338">
    <property type="entry name" value="ZN(II)2CYS6 TRANSCRIPTION FACTOR (EUROFUNG)-RELATED"/>
    <property type="match status" value="1"/>
</dbReference>
<evidence type="ECO:0000256" key="6">
    <source>
        <dbReference type="SAM" id="MobiDB-lite"/>
    </source>
</evidence>
<evidence type="ECO:0000256" key="4">
    <source>
        <dbReference type="ARBA" id="ARBA00023163"/>
    </source>
</evidence>
<name>A0A1B2JA42_PICPA</name>
<dbReference type="EMBL" id="CP014585">
    <property type="protein sequence ID" value="ANZ74870.1"/>
    <property type="molecule type" value="Genomic_DNA"/>
</dbReference>
<keyword evidence="9" id="KW-1185">Reference proteome</keyword>
<dbReference type="Pfam" id="PF04082">
    <property type="entry name" value="Fungal_trans"/>
    <property type="match status" value="2"/>
</dbReference>
<dbReference type="GO" id="GO:0003677">
    <property type="term" value="F:DNA binding"/>
    <property type="evidence" value="ECO:0007669"/>
    <property type="project" value="InterPro"/>
</dbReference>
<proteinExistence type="predicted"/>
<evidence type="ECO:0000256" key="2">
    <source>
        <dbReference type="ARBA" id="ARBA00022723"/>
    </source>
</evidence>
<feature type="region of interest" description="Disordered" evidence="6">
    <location>
        <begin position="1"/>
        <end position="38"/>
    </location>
</feature>
<feature type="compositionally biased region" description="Polar residues" evidence="6">
    <location>
        <begin position="27"/>
        <end position="38"/>
    </location>
</feature>
<reference evidence="8 9" key="1">
    <citation type="submission" date="2016-02" db="EMBL/GenBank/DDBJ databases">
        <title>Comparative genomic and transcriptomic foundation for Pichia pastoris.</title>
        <authorList>
            <person name="Love K.R."/>
            <person name="Shah K.A."/>
            <person name="Whittaker C.A."/>
            <person name="Wu J."/>
            <person name="Bartlett M.C."/>
            <person name="Ma D."/>
            <person name="Leeson R.L."/>
            <person name="Priest M."/>
            <person name="Young S.K."/>
            <person name="Love J.C."/>
        </authorList>
    </citation>
    <scope>NUCLEOTIDE SEQUENCE [LARGE SCALE GENOMIC DNA]</scope>
    <source>
        <strain evidence="8 9">ATCC 28485</strain>
    </source>
</reference>
<dbReference type="Gene3D" id="4.10.240.10">
    <property type="entry name" value="Zn(2)-C6 fungal-type DNA-binding domain"/>
    <property type="match status" value="1"/>
</dbReference>
<dbReference type="InterPro" id="IPR036864">
    <property type="entry name" value="Zn2-C6_fun-type_DNA-bd_sf"/>
</dbReference>
<feature type="compositionally biased region" description="Polar residues" evidence="6">
    <location>
        <begin position="768"/>
        <end position="785"/>
    </location>
</feature>
<evidence type="ECO:0000313" key="9">
    <source>
        <dbReference type="Proteomes" id="UP000094565"/>
    </source>
</evidence>
<evidence type="ECO:0000313" key="8">
    <source>
        <dbReference type="EMBL" id="ANZ74870.1"/>
    </source>
</evidence>
<dbReference type="PROSITE" id="PS50048">
    <property type="entry name" value="ZN2_CY6_FUNGAL_2"/>
    <property type="match status" value="1"/>
</dbReference>
<feature type="compositionally biased region" description="Basic and acidic residues" evidence="6">
    <location>
        <begin position="13"/>
        <end position="23"/>
    </location>
</feature>
<dbReference type="SMART" id="SM00906">
    <property type="entry name" value="Fungal_trans"/>
    <property type="match status" value="1"/>
</dbReference>
<evidence type="ECO:0000256" key="3">
    <source>
        <dbReference type="ARBA" id="ARBA00023015"/>
    </source>
</evidence>
<feature type="region of interest" description="Disordered" evidence="6">
    <location>
        <begin position="359"/>
        <end position="396"/>
    </location>
</feature>
<feature type="compositionally biased region" description="Polar residues" evidence="6">
    <location>
        <begin position="189"/>
        <end position="203"/>
    </location>
</feature>
<keyword evidence="3" id="KW-0805">Transcription regulation</keyword>
<gene>
    <name evidence="8" type="ORF">ATY40_BA7502950</name>
</gene>
<dbReference type="Pfam" id="PF00172">
    <property type="entry name" value="Zn_clus"/>
    <property type="match status" value="1"/>
</dbReference>
<evidence type="ECO:0000256" key="5">
    <source>
        <dbReference type="ARBA" id="ARBA00023242"/>
    </source>
</evidence>
<keyword evidence="5" id="KW-0539">Nucleus</keyword>
<dbReference type="OrthoDB" id="2428527at2759"/>
<evidence type="ECO:0000259" key="7">
    <source>
        <dbReference type="PROSITE" id="PS50048"/>
    </source>
</evidence>
<feature type="region of interest" description="Disordered" evidence="6">
    <location>
        <begin position="169"/>
        <end position="203"/>
    </location>
</feature>
<protein>
    <submittedName>
        <fullName evidence="8">BA75_02950T0</fullName>
    </submittedName>
</protein>